<evidence type="ECO:0000313" key="2">
    <source>
        <dbReference type="EMBL" id="SFU66339.1"/>
    </source>
</evidence>
<name>A0A1I7I080_9FIRM</name>
<dbReference type="GO" id="GO:0008658">
    <property type="term" value="F:penicillin binding"/>
    <property type="evidence" value="ECO:0007669"/>
    <property type="project" value="InterPro"/>
</dbReference>
<dbReference type="Gene3D" id="3.90.1310.10">
    <property type="entry name" value="Penicillin-binding protein 2a (Domain 2)"/>
    <property type="match status" value="1"/>
</dbReference>
<sequence>MRKLEKRAILCLLMALVLALGMCLFVFRFVRDGDKWATFHANEHIYKNGCLSIGTIYDRNGMRLAANGLGPGGRPRYAGNAGIRRATAHAVGDVQGNVSTSAEAVFKKQIVGYNPLTGTYSVTGRGNDVKLSISAKACRTAYNALGNHNGLVGVYNYHTGEILCMVSKPTFDPASPPNPNTAASGTFMNKFLSGRMAPGSIFKLVTSAAAIDTLPDLDRFQYYCTGSRVINGEKINCTAAHGQEDFAGALANSCNCAFSVLADRIGAKTMARYAKKCGLTTSYDISGVRNAPGVFEFPSNSTFNLGWAGIGQWKDQLNPCSMMVYMGGIASGGTSVVPKLVHHTVASVDHTDRMLSTSTANRLKRMMKNNVRKTYGTRNFPGLDIYAKSGTAEVANQRPNAWFSGFIADKGHPYAFIVCVENSGTGANYAAPVANKVLQELVNE</sequence>
<dbReference type="AlphaFoldDB" id="A0A1I7I080"/>
<organism evidence="2 3">
    <name type="scientific">Eubacterium pyruvativorans</name>
    <dbReference type="NCBI Taxonomy" id="155865"/>
    <lineage>
        <taxon>Bacteria</taxon>
        <taxon>Bacillati</taxon>
        <taxon>Bacillota</taxon>
        <taxon>Clostridia</taxon>
        <taxon>Eubacteriales</taxon>
        <taxon>Eubacteriaceae</taxon>
        <taxon>Eubacterium</taxon>
    </lineage>
</organism>
<dbReference type="STRING" id="155865.SAMN05216515_13111"/>
<evidence type="ECO:0000259" key="1">
    <source>
        <dbReference type="Pfam" id="PF00905"/>
    </source>
</evidence>
<dbReference type="Gene3D" id="3.40.710.10">
    <property type="entry name" value="DD-peptidase/beta-lactamase superfamily"/>
    <property type="match status" value="1"/>
</dbReference>
<dbReference type="Pfam" id="PF00905">
    <property type="entry name" value="Transpeptidase"/>
    <property type="match status" value="1"/>
</dbReference>
<dbReference type="GO" id="GO:0071555">
    <property type="term" value="P:cell wall organization"/>
    <property type="evidence" value="ECO:0007669"/>
    <property type="project" value="TreeGrafter"/>
</dbReference>
<dbReference type="PANTHER" id="PTHR30627">
    <property type="entry name" value="PEPTIDOGLYCAN D,D-TRANSPEPTIDASE"/>
    <property type="match status" value="1"/>
</dbReference>
<dbReference type="SUPFAM" id="SSF56601">
    <property type="entry name" value="beta-lactamase/transpeptidase-like"/>
    <property type="match status" value="1"/>
</dbReference>
<dbReference type="PANTHER" id="PTHR30627:SF24">
    <property type="entry name" value="PENICILLIN-BINDING PROTEIN 4B"/>
    <property type="match status" value="1"/>
</dbReference>
<dbReference type="OrthoDB" id="9804124at2"/>
<dbReference type="InterPro" id="IPR050515">
    <property type="entry name" value="Beta-lactam/transpept"/>
</dbReference>
<dbReference type="RefSeq" id="WP_090471917.1">
    <property type="nucleotide sequence ID" value="NZ_FOWF01000031.1"/>
</dbReference>
<accession>A0A1I7I080</accession>
<dbReference type="InterPro" id="IPR012338">
    <property type="entry name" value="Beta-lactam/transpept-like"/>
</dbReference>
<dbReference type="GO" id="GO:0071972">
    <property type="term" value="F:peptidoglycan L,D-transpeptidase activity"/>
    <property type="evidence" value="ECO:0007669"/>
    <property type="project" value="TreeGrafter"/>
</dbReference>
<protein>
    <submittedName>
        <fullName evidence="2">Peptidoglycan glycosyltransferase/penicillin-binding protein 2</fullName>
    </submittedName>
</protein>
<gene>
    <name evidence="2" type="ORF">SAMN05216508_1285</name>
</gene>
<dbReference type="InterPro" id="IPR001460">
    <property type="entry name" value="PCN-bd_Tpept"/>
</dbReference>
<reference evidence="2 3" key="1">
    <citation type="submission" date="2016-10" db="EMBL/GenBank/DDBJ databases">
        <authorList>
            <person name="de Groot N.N."/>
        </authorList>
    </citation>
    <scope>NUCLEOTIDE SEQUENCE [LARGE SCALE GENOMIC DNA]</scope>
    <source>
        <strain evidence="2 3">KHGC13</strain>
    </source>
</reference>
<keyword evidence="2" id="KW-0808">Transferase</keyword>
<dbReference type="GO" id="GO:0005886">
    <property type="term" value="C:plasma membrane"/>
    <property type="evidence" value="ECO:0007669"/>
    <property type="project" value="TreeGrafter"/>
</dbReference>
<dbReference type="Proteomes" id="UP000198817">
    <property type="component" value="Unassembled WGS sequence"/>
</dbReference>
<feature type="domain" description="Penicillin-binding protein transpeptidase" evidence="1">
    <location>
        <begin position="151"/>
        <end position="439"/>
    </location>
</feature>
<proteinExistence type="predicted"/>
<keyword evidence="3" id="KW-1185">Reference proteome</keyword>
<dbReference type="GO" id="GO:0016740">
    <property type="term" value="F:transferase activity"/>
    <property type="evidence" value="ECO:0007669"/>
    <property type="project" value="UniProtKB-KW"/>
</dbReference>
<evidence type="ECO:0000313" key="3">
    <source>
        <dbReference type="Proteomes" id="UP000198817"/>
    </source>
</evidence>
<dbReference type="EMBL" id="FPBT01000028">
    <property type="protein sequence ID" value="SFU66339.1"/>
    <property type="molecule type" value="Genomic_DNA"/>
</dbReference>